<evidence type="ECO:0000313" key="2">
    <source>
        <dbReference type="EMBL" id="KAJ6442880.1"/>
    </source>
</evidence>
<feature type="region of interest" description="Disordered" evidence="1">
    <location>
        <begin position="1"/>
        <end position="91"/>
    </location>
</feature>
<accession>A0AB34FVB5</accession>
<proteinExistence type="predicted"/>
<feature type="region of interest" description="Disordered" evidence="1">
    <location>
        <begin position="293"/>
        <end position="318"/>
    </location>
</feature>
<organism evidence="2 3">
    <name type="scientific">Purpureocillium lavendulum</name>
    <dbReference type="NCBI Taxonomy" id="1247861"/>
    <lineage>
        <taxon>Eukaryota</taxon>
        <taxon>Fungi</taxon>
        <taxon>Dikarya</taxon>
        <taxon>Ascomycota</taxon>
        <taxon>Pezizomycotina</taxon>
        <taxon>Sordariomycetes</taxon>
        <taxon>Hypocreomycetidae</taxon>
        <taxon>Hypocreales</taxon>
        <taxon>Ophiocordycipitaceae</taxon>
        <taxon>Purpureocillium</taxon>
    </lineage>
</organism>
<comment type="caution">
    <text evidence="2">The sequence shown here is derived from an EMBL/GenBank/DDBJ whole genome shotgun (WGS) entry which is preliminary data.</text>
</comment>
<name>A0AB34FVB5_9HYPO</name>
<feature type="compositionally biased region" description="Polar residues" evidence="1">
    <location>
        <begin position="119"/>
        <end position="137"/>
    </location>
</feature>
<dbReference type="AlphaFoldDB" id="A0AB34FVB5"/>
<feature type="compositionally biased region" description="Polar residues" evidence="1">
    <location>
        <begin position="205"/>
        <end position="266"/>
    </location>
</feature>
<gene>
    <name evidence="2" type="ORF">O9K51_04056</name>
</gene>
<feature type="compositionally biased region" description="Basic residues" evidence="1">
    <location>
        <begin position="439"/>
        <end position="449"/>
    </location>
</feature>
<feature type="compositionally biased region" description="Basic residues" evidence="1">
    <location>
        <begin position="21"/>
        <end position="38"/>
    </location>
</feature>
<feature type="region of interest" description="Disordered" evidence="1">
    <location>
        <begin position="106"/>
        <end position="146"/>
    </location>
</feature>
<feature type="region of interest" description="Disordered" evidence="1">
    <location>
        <begin position="335"/>
        <end position="449"/>
    </location>
</feature>
<feature type="compositionally biased region" description="Polar residues" evidence="1">
    <location>
        <begin position="163"/>
        <end position="174"/>
    </location>
</feature>
<evidence type="ECO:0000256" key="1">
    <source>
        <dbReference type="SAM" id="MobiDB-lite"/>
    </source>
</evidence>
<feature type="compositionally biased region" description="Basic and acidic residues" evidence="1">
    <location>
        <begin position="39"/>
        <end position="53"/>
    </location>
</feature>
<feature type="compositionally biased region" description="Basic and acidic residues" evidence="1">
    <location>
        <begin position="335"/>
        <end position="384"/>
    </location>
</feature>
<reference evidence="2" key="1">
    <citation type="submission" date="2023-01" db="EMBL/GenBank/DDBJ databases">
        <title>The growth and conidiation of Purpureocillium lavendulum are regulated by nitrogen source and histone H3K14 acetylation.</title>
        <authorList>
            <person name="Tang P."/>
            <person name="Han J."/>
            <person name="Zhang C."/>
            <person name="Tang P."/>
            <person name="Qi F."/>
            <person name="Zhang K."/>
            <person name="Liang L."/>
        </authorList>
    </citation>
    <scope>NUCLEOTIDE SEQUENCE</scope>
    <source>
        <strain evidence="2">YMF1.00683</strain>
    </source>
</reference>
<evidence type="ECO:0000313" key="3">
    <source>
        <dbReference type="Proteomes" id="UP001163105"/>
    </source>
</evidence>
<keyword evidence="3" id="KW-1185">Reference proteome</keyword>
<sequence>MASLQVHSSALGGHHGPVKITKSRNRTVVKPILKKLQSHHSDRESLDLDRGWDDQPSPRLSSLDFGSGPYDSDGGGYFGPSSQYGTSAGAGRSARDVSFSLASGDLSSGVGGRGKYSHARSTSGTSHASIATTNSSGRNGGTFVHPFQQTPQMATATPLAYTNPRTSFDNSPTITEDDGDDVDPYASYHSTTSSASRPTVYQAVHLQQGQRRPSLASQRTGSASDGAQTLRATANRSHSGSVQRLTSSSVNQSRSELQLSTANSVVDSPLSTTAPLTTSATLLSSTQGGAASTATTVTPAQSCSSSASPMSPLRSSLDMGGFRLRSRSEVDTFTRQEHVREARRKFEAKERAKEEKYAREQSRKRERADTKQERGHSRPGRDSHGSLPGGINPAGIHRRRTPKPDPVADEPNEKDVRASRGADGVSDSQPRADSVQFKSPKRSKTAKHKTMGVWTSFVLWLRTRLLKLGRR</sequence>
<feature type="compositionally biased region" description="Basic and acidic residues" evidence="1">
    <location>
        <begin position="411"/>
        <end position="420"/>
    </location>
</feature>
<feature type="compositionally biased region" description="Low complexity" evidence="1">
    <location>
        <begin position="293"/>
        <end position="316"/>
    </location>
</feature>
<dbReference type="Proteomes" id="UP001163105">
    <property type="component" value="Unassembled WGS sequence"/>
</dbReference>
<feature type="region of interest" description="Disordered" evidence="1">
    <location>
        <begin position="161"/>
        <end position="270"/>
    </location>
</feature>
<protein>
    <submittedName>
        <fullName evidence="2">MFS general substrate transporter</fullName>
    </submittedName>
</protein>
<dbReference type="EMBL" id="JAQHRD010000003">
    <property type="protein sequence ID" value="KAJ6442880.1"/>
    <property type="molecule type" value="Genomic_DNA"/>
</dbReference>
<feature type="compositionally biased region" description="Low complexity" evidence="1">
    <location>
        <begin position="185"/>
        <end position="196"/>
    </location>
</feature>